<dbReference type="PANTHER" id="PTHR46733">
    <property type="entry name" value="26.5 KDA HEAT SHOCK PROTEIN, MITOCHONDRIAL"/>
    <property type="match status" value="1"/>
</dbReference>
<name>A0A2C8F607_9BACT</name>
<dbReference type="EMBL" id="LT907975">
    <property type="protein sequence ID" value="SOB57552.1"/>
    <property type="molecule type" value="Genomic_DNA"/>
</dbReference>
<sequence>MADLKSWSQDEIVRMRREMDRLFDDLCTDFDLPSMVCRMTGDLELREEGGTLIVHMEMGNMNPEDVNVTVHERDLIISTHSVEVSEGRRETRTFRKEVKLPCIIRPDKVVAEFDDGILEVRLPKCPTQSGQKIQIKKK</sequence>
<dbReference type="Proteomes" id="UP000219215">
    <property type="component" value="Chromosome DPRO"/>
</dbReference>
<protein>
    <submittedName>
        <fullName evidence="5">Heat shock protein HSP20</fullName>
    </submittedName>
</protein>
<dbReference type="KEGG" id="pprf:DPRO_0668"/>
<dbReference type="SUPFAM" id="SSF49764">
    <property type="entry name" value="HSP20-like chaperones"/>
    <property type="match status" value="1"/>
</dbReference>
<organism evidence="5 6">
    <name type="scientific">Pseudodesulfovibrio profundus</name>
    <dbReference type="NCBI Taxonomy" id="57320"/>
    <lineage>
        <taxon>Bacteria</taxon>
        <taxon>Pseudomonadati</taxon>
        <taxon>Thermodesulfobacteriota</taxon>
        <taxon>Desulfovibrionia</taxon>
        <taxon>Desulfovibrionales</taxon>
        <taxon>Desulfovibrionaceae</taxon>
    </lineage>
</organism>
<comment type="similarity">
    <text evidence="2 3">Belongs to the small heat shock protein (HSP20) family.</text>
</comment>
<keyword evidence="1 5" id="KW-0346">Stress response</keyword>
<evidence type="ECO:0000313" key="6">
    <source>
        <dbReference type="Proteomes" id="UP000219215"/>
    </source>
</evidence>
<dbReference type="AlphaFoldDB" id="A0A2C8F607"/>
<proteinExistence type="inferred from homology"/>
<keyword evidence="6" id="KW-1185">Reference proteome</keyword>
<evidence type="ECO:0000313" key="5">
    <source>
        <dbReference type="EMBL" id="SOB57552.1"/>
    </source>
</evidence>
<evidence type="ECO:0000256" key="1">
    <source>
        <dbReference type="ARBA" id="ARBA00023016"/>
    </source>
</evidence>
<dbReference type="RefSeq" id="WP_097010778.1">
    <property type="nucleotide sequence ID" value="NZ_LT907975.1"/>
</dbReference>
<dbReference type="PROSITE" id="PS01031">
    <property type="entry name" value="SHSP"/>
    <property type="match status" value="1"/>
</dbReference>
<dbReference type="Pfam" id="PF00011">
    <property type="entry name" value="HSP20"/>
    <property type="match status" value="1"/>
</dbReference>
<dbReference type="PANTHER" id="PTHR46733:SF2">
    <property type="entry name" value="25.3 KDA HEAT SHOCK PROTEIN, CHLOROPLASTIC-LIKE"/>
    <property type="match status" value="1"/>
</dbReference>
<dbReference type="CDD" id="cd06464">
    <property type="entry name" value="ACD_sHsps-like"/>
    <property type="match status" value="1"/>
</dbReference>
<dbReference type="InterPro" id="IPR002068">
    <property type="entry name" value="A-crystallin/Hsp20_dom"/>
</dbReference>
<evidence type="ECO:0000256" key="3">
    <source>
        <dbReference type="RuleBase" id="RU003616"/>
    </source>
</evidence>
<accession>A0A2C8F607</accession>
<feature type="domain" description="SHSP" evidence="4">
    <location>
        <begin position="34"/>
        <end position="138"/>
    </location>
</feature>
<evidence type="ECO:0000259" key="4">
    <source>
        <dbReference type="PROSITE" id="PS01031"/>
    </source>
</evidence>
<dbReference type="InterPro" id="IPR044587">
    <property type="entry name" value="HSP21-like"/>
</dbReference>
<dbReference type="OrthoDB" id="5458456at2"/>
<gene>
    <name evidence="5" type="ORF">DPRO_0668</name>
</gene>
<reference evidence="6" key="1">
    <citation type="submission" date="2017-09" db="EMBL/GenBank/DDBJ databases">
        <authorList>
            <person name="Regsiter A."/>
            <person name="William W."/>
        </authorList>
    </citation>
    <scope>NUCLEOTIDE SEQUENCE [LARGE SCALE GENOMIC DNA]</scope>
    <source>
        <strain evidence="6">500-1</strain>
    </source>
</reference>
<dbReference type="InterPro" id="IPR008978">
    <property type="entry name" value="HSP20-like_chaperone"/>
</dbReference>
<dbReference type="GO" id="GO:0009408">
    <property type="term" value="P:response to heat"/>
    <property type="evidence" value="ECO:0007669"/>
    <property type="project" value="InterPro"/>
</dbReference>
<dbReference type="Gene3D" id="2.60.40.790">
    <property type="match status" value="1"/>
</dbReference>
<evidence type="ECO:0000256" key="2">
    <source>
        <dbReference type="PROSITE-ProRule" id="PRU00285"/>
    </source>
</evidence>